<dbReference type="EMBL" id="FNKH01000002">
    <property type="protein sequence ID" value="SDQ29656.1"/>
    <property type="molecule type" value="Genomic_DNA"/>
</dbReference>
<keyword evidence="8" id="KW-1185">Reference proteome</keyword>
<dbReference type="InterPro" id="IPR050833">
    <property type="entry name" value="Poly_Biosynth_Transport"/>
</dbReference>
<evidence type="ECO:0000313" key="8">
    <source>
        <dbReference type="Proteomes" id="UP000181917"/>
    </source>
</evidence>
<dbReference type="RefSeq" id="WP_074699090.1">
    <property type="nucleotide sequence ID" value="NZ_CP018863.1"/>
</dbReference>
<reference evidence="7 8" key="1">
    <citation type="submission" date="2016-10" db="EMBL/GenBank/DDBJ databases">
        <authorList>
            <person name="de Groot N.N."/>
        </authorList>
    </citation>
    <scope>NUCLEOTIDE SEQUENCE [LARGE SCALE GENOMIC DNA]</scope>
    <source>
        <strain evidence="7 8">DSM 20117</strain>
    </source>
</reference>
<dbReference type="PANTHER" id="PTHR30250">
    <property type="entry name" value="PST FAMILY PREDICTED COLANIC ACID TRANSPORTER"/>
    <property type="match status" value="1"/>
</dbReference>
<accession>A0A1H0ZRJ9</accession>
<comment type="subcellular location">
    <subcellularLocation>
        <location evidence="1">Cell membrane</location>
        <topology evidence="1">Multi-pass membrane protein</topology>
    </subcellularLocation>
</comment>
<keyword evidence="4 6" id="KW-1133">Transmembrane helix</keyword>
<organism evidence="7 8">
    <name type="scientific">Crystallibacter crystallopoietes</name>
    <dbReference type="NCBI Taxonomy" id="37928"/>
    <lineage>
        <taxon>Bacteria</taxon>
        <taxon>Bacillati</taxon>
        <taxon>Actinomycetota</taxon>
        <taxon>Actinomycetes</taxon>
        <taxon>Micrococcales</taxon>
        <taxon>Micrococcaceae</taxon>
        <taxon>Crystallibacter</taxon>
    </lineage>
</organism>
<keyword evidence="2" id="KW-1003">Cell membrane</keyword>
<dbReference type="STRING" id="37928.SAMN04489742_0503"/>
<feature type="transmembrane region" description="Helical" evidence="6">
    <location>
        <begin position="145"/>
        <end position="167"/>
    </location>
</feature>
<dbReference type="AlphaFoldDB" id="A0A1H0ZRJ9"/>
<feature type="transmembrane region" description="Helical" evidence="6">
    <location>
        <begin position="12"/>
        <end position="36"/>
    </location>
</feature>
<feature type="transmembrane region" description="Helical" evidence="6">
    <location>
        <begin position="287"/>
        <end position="306"/>
    </location>
</feature>
<gene>
    <name evidence="7" type="ORF">SAMN04489742_0503</name>
</gene>
<evidence type="ECO:0000256" key="4">
    <source>
        <dbReference type="ARBA" id="ARBA00022989"/>
    </source>
</evidence>
<dbReference type="InterPro" id="IPR002797">
    <property type="entry name" value="Polysacc_synth"/>
</dbReference>
<feature type="transmembrane region" description="Helical" evidence="6">
    <location>
        <begin position="48"/>
        <end position="68"/>
    </location>
</feature>
<proteinExistence type="predicted"/>
<keyword evidence="5 6" id="KW-0472">Membrane</keyword>
<evidence type="ECO:0000256" key="2">
    <source>
        <dbReference type="ARBA" id="ARBA00022475"/>
    </source>
</evidence>
<dbReference type="Pfam" id="PF01943">
    <property type="entry name" value="Polysacc_synt"/>
    <property type="match status" value="1"/>
</dbReference>
<dbReference type="KEGG" id="acry:AC20117_14780"/>
<feature type="transmembrane region" description="Helical" evidence="6">
    <location>
        <begin position="113"/>
        <end position="133"/>
    </location>
</feature>
<protein>
    <submittedName>
        <fullName evidence="7">Membrane protein involved in the export of O-antigen and teichoic acid</fullName>
    </submittedName>
</protein>
<evidence type="ECO:0000256" key="6">
    <source>
        <dbReference type="SAM" id="Phobius"/>
    </source>
</evidence>
<evidence type="ECO:0000313" key="7">
    <source>
        <dbReference type="EMBL" id="SDQ29656.1"/>
    </source>
</evidence>
<dbReference type="OrthoDB" id="3320002at2"/>
<evidence type="ECO:0000256" key="3">
    <source>
        <dbReference type="ARBA" id="ARBA00022692"/>
    </source>
</evidence>
<feature type="transmembrane region" description="Helical" evidence="6">
    <location>
        <begin position="318"/>
        <end position="344"/>
    </location>
</feature>
<sequence>MRLVAKLFSNPSVLLIASNIVGLILGLASAALQARLLGPAGRGELARAMVPGSIFAMLLCMGLPDYFSRRSAKGDDMRRLTGTAGCLALIIGIVAVGPYIVVVNVLEPYGTTAWWLLMAYAILSPGFIFGYCVTAISMGASFWRMVAVLKVLPQAVAVLGMLGMLILDLVSALYVGLILISTSLVGLLIPLFRRQFFPPISSSLRRMRLATSFGLRGWPSGSLSLLNQRIDLLLLTVLASAADLGYYAVATTLAAILSALANAVALPTRNHVARGDNSRVPKTTATVVSCTLIVASFVTAGLPWLVSFVLGDEFLPAVPVMMVLLFTQVPRAGIIVVTQCLIGYGRPQSPLVGEATAIATTIALVLFLYPIFGIVGAAFASLGGNILSFGALLYLSNRHITRQRLTRYLFISPRDAWSLAKSLS</sequence>
<feature type="transmembrane region" description="Helical" evidence="6">
    <location>
        <begin position="351"/>
        <end position="372"/>
    </location>
</feature>
<feature type="transmembrane region" description="Helical" evidence="6">
    <location>
        <begin position="244"/>
        <end position="266"/>
    </location>
</feature>
<keyword evidence="3 6" id="KW-0812">Transmembrane</keyword>
<feature type="transmembrane region" description="Helical" evidence="6">
    <location>
        <begin position="378"/>
        <end position="395"/>
    </location>
</feature>
<name>A0A1H0ZRJ9_9MICC</name>
<dbReference type="GO" id="GO:0005886">
    <property type="term" value="C:plasma membrane"/>
    <property type="evidence" value="ECO:0007669"/>
    <property type="project" value="UniProtKB-SubCell"/>
</dbReference>
<feature type="transmembrane region" description="Helical" evidence="6">
    <location>
        <begin position="80"/>
        <end position="101"/>
    </location>
</feature>
<evidence type="ECO:0000256" key="1">
    <source>
        <dbReference type="ARBA" id="ARBA00004651"/>
    </source>
</evidence>
<dbReference type="Proteomes" id="UP000181917">
    <property type="component" value="Unassembled WGS sequence"/>
</dbReference>
<evidence type="ECO:0000256" key="5">
    <source>
        <dbReference type="ARBA" id="ARBA00023136"/>
    </source>
</evidence>
<dbReference type="PANTHER" id="PTHR30250:SF11">
    <property type="entry name" value="O-ANTIGEN TRANSPORTER-RELATED"/>
    <property type="match status" value="1"/>
</dbReference>